<dbReference type="GO" id="GO:0016810">
    <property type="term" value="F:hydrolase activity, acting on carbon-nitrogen (but not peptide) bonds"/>
    <property type="evidence" value="ECO:0007669"/>
    <property type="project" value="InterPro"/>
</dbReference>
<accession>A0A9J6QZA4</accession>
<protein>
    <submittedName>
        <fullName evidence="2">Amidohydrolase</fullName>
    </submittedName>
</protein>
<dbReference type="RefSeq" id="WP_227754646.1">
    <property type="nucleotide sequence ID" value="NZ_JAOSHN010000014.1"/>
</dbReference>
<dbReference type="SUPFAM" id="SSF51556">
    <property type="entry name" value="Metallo-dependent hydrolases"/>
    <property type="match status" value="1"/>
</dbReference>
<sequence length="535" mass="60083">MSRTALRSKRIYTGLTAELTDGYVIWEDGKILFAGPAADAEPLLDPQTRILAMDDAFVMPGFHDFHVHLLSGALMERDGILRYAGSEEEAAKMLWEKNKDRRSKTWILGGAWDNFRWPGSKLPSRESLDQYFKDTPVFLLNKECHGAWANSEALRRFNITKETPDPENGSFFRDESGRPTGYVHEAAVIPMLKDILGKMSVEEMADYAESFAEKANTYGITSVGDLPLYGIRGDRAYKLLKDQGRLKVRINFCISLMENLSDILEARAEYTSDLLRFIGVKDFLDGTPMGHTGFMLEPYTDMPDFRSKPMIEPEVLKTRVALMAANNIKVRLHACGDAAVRLGLDAFAYAKETCKDKDLRHCIEHIESISPDDIGRFGQLNVIPSVQPDHLPKYDFDHHPFHRMIGEKRMRYSWPFRSLAEQGAVLAFGTDYPVTELNPLRGIYRAVTRLTDEGEPKDGFSPDERLSVHQSLKAYTAGSAYAAGRETETGILYPGMLADLTVLAGNPFDCALDREKMFNMKVLMTVVGGETVYGG</sequence>
<comment type="caution">
    <text evidence="2">The sequence shown here is derived from an EMBL/GenBank/DDBJ whole genome shotgun (WGS) entry which is preliminary data.</text>
</comment>
<name>A0A9J6QZA4_9FIRM</name>
<dbReference type="InterPro" id="IPR011059">
    <property type="entry name" value="Metal-dep_hydrolase_composite"/>
</dbReference>
<evidence type="ECO:0000313" key="2">
    <source>
        <dbReference type="EMBL" id="MCU7380799.1"/>
    </source>
</evidence>
<dbReference type="InterPro" id="IPR033932">
    <property type="entry name" value="YtcJ-like"/>
</dbReference>
<dbReference type="PANTHER" id="PTHR22642:SF2">
    <property type="entry name" value="PROTEIN LONG AFTER FAR-RED 3"/>
    <property type="match status" value="1"/>
</dbReference>
<gene>
    <name evidence="2" type="ORF">OBO34_21015</name>
</gene>
<dbReference type="SUPFAM" id="SSF51338">
    <property type="entry name" value="Composite domain of metallo-dependent hydrolases"/>
    <property type="match status" value="1"/>
</dbReference>
<dbReference type="InterPro" id="IPR032466">
    <property type="entry name" value="Metal_Hydrolase"/>
</dbReference>
<organism evidence="2 3">
    <name type="scientific">Hominibacterium faecale</name>
    <dbReference type="NCBI Taxonomy" id="2839743"/>
    <lineage>
        <taxon>Bacteria</taxon>
        <taxon>Bacillati</taxon>
        <taxon>Bacillota</taxon>
        <taxon>Clostridia</taxon>
        <taxon>Peptostreptococcales</taxon>
        <taxon>Anaerovoracaceae</taxon>
        <taxon>Hominibacterium</taxon>
    </lineage>
</organism>
<dbReference type="InterPro" id="IPR013108">
    <property type="entry name" value="Amidohydro_3"/>
</dbReference>
<dbReference type="Pfam" id="PF07969">
    <property type="entry name" value="Amidohydro_3"/>
    <property type="match status" value="1"/>
</dbReference>
<evidence type="ECO:0000313" key="3">
    <source>
        <dbReference type="Proteomes" id="UP001065549"/>
    </source>
</evidence>
<proteinExistence type="predicted"/>
<reference evidence="2" key="1">
    <citation type="submission" date="2022-09" db="EMBL/GenBank/DDBJ databases">
        <title>Culturomic study of gut microbiota in children with autism spectrum disorder.</title>
        <authorList>
            <person name="Efimov B.A."/>
            <person name="Chaplin A.V."/>
            <person name="Sokolova S.R."/>
            <person name="Pikina A.P."/>
            <person name="Korzhanova M."/>
            <person name="Belova V."/>
            <person name="Korostin D."/>
        </authorList>
    </citation>
    <scope>NUCLEOTIDE SEQUENCE</scope>
    <source>
        <strain evidence="2">ASD5510</strain>
    </source>
</reference>
<dbReference type="AlphaFoldDB" id="A0A9J6QZA4"/>
<dbReference type="CDD" id="cd01300">
    <property type="entry name" value="YtcJ_like"/>
    <property type="match status" value="1"/>
</dbReference>
<dbReference type="Gene3D" id="2.30.40.10">
    <property type="entry name" value="Urease, subunit C, domain 1"/>
    <property type="match status" value="1"/>
</dbReference>
<dbReference type="Gene3D" id="3.20.20.140">
    <property type="entry name" value="Metal-dependent hydrolases"/>
    <property type="match status" value="1"/>
</dbReference>
<evidence type="ECO:0000259" key="1">
    <source>
        <dbReference type="Pfam" id="PF07969"/>
    </source>
</evidence>
<dbReference type="EMBL" id="JAOSHN010000014">
    <property type="protein sequence ID" value="MCU7380799.1"/>
    <property type="molecule type" value="Genomic_DNA"/>
</dbReference>
<dbReference type="Proteomes" id="UP001065549">
    <property type="component" value="Unassembled WGS sequence"/>
</dbReference>
<dbReference type="Gene3D" id="3.10.310.70">
    <property type="match status" value="1"/>
</dbReference>
<dbReference type="PANTHER" id="PTHR22642">
    <property type="entry name" value="IMIDAZOLONEPROPIONASE"/>
    <property type="match status" value="1"/>
</dbReference>
<keyword evidence="3" id="KW-1185">Reference proteome</keyword>
<feature type="domain" description="Amidohydrolase 3" evidence="1">
    <location>
        <begin position="55"/>
        <end position="533"/>
    </location>
</feature>